<dbReference type="CDD" id="cd00038">
    <property type="entry name" value="CAP_ED"/>
    <property type="match status" value="1"/>
</dbReference>
<dbReference type="KEGG" id="pde:Pden_2478"/>
<evidence type="ECO:0000313" key="7">
    <source>
        <dbReference type="Proteomes" id="UP000000361"/>
    </source>
</evidence>
<reference evidence="7" key="1">
    <citation type="submission" date="2006-12" db="EMBL/GenBank/DDBJ databases">
        <title>Complete sequence of chromosome 1 of Paracoccus denitrificans PD1222.</title>
        <authorList>
            <person name="Copeland A."/>
            <person name="Lucas S."/>
            <person name="Lapidus A."/>
            <person name="Barry K."/>
            <person name="Detter J.C."/>
            <person name="Glavina del Rio T."/>
            <person name="Hammon N."/>
            <person name="Israni S."/>
            <person name="Dalin E."/>
            <person name="Tice H."/>
            <person name="Pitluck S."/>
            <person name="Munk A.C."/>
            <person name="Brettin T."/>
            <person name="Bruce D."/>
            <person name="Han C."/>
            <person name="Tapia R."/>
            <person name="Gilna P."/>
            <person name="Schmutz J."/>
            <person name="Larimer F."/>
            <person name="Land M."/>
            <person name="Hauser L."/>
            <person name="Kyrpides N."/>
            <person name="Lykidis A."/>
            <person name="Spiro S."/>
            <person name="Richardson D.J."/>
            <person name="Moir J.W.B."/>
            <person name="Ferguson S.J."/>
            <person name="van Spanning R.J.M."/>
            <person name="Richardson P."/>
        </authorList>
    </citation>
    <scope>NUCLEOTIDE SEQUENCE [LARGE SCALE GENOMIC DNA]</scope>
    <source>
        <strain evidence="7">Pd 1222</strain>
    </source>
</reference>
<dbReference type="GO" id="GO:0003700">
    <property type="term" value="F:DNA-binding transcription factor activity"/>
    <property type="evidence" value="ECO:0007669"/>
    <property type="project" value="TreeGrafter"/>
</dbReference>
<dbReference type="eggNOG" id="COG0664">
    <property type="taxonomic scope" value="Bacteria"/>
</dbReference>
<organism evidence="6 7">
    <name type="scientific">Paracoccus denitrificans (strain Pd 1222)</name>
    <dbReference type="NCBI Taxonomy" id="318586"/>
    <lineage>
        <taxon>Bacteria</taxon>
        <taxon>Pseudomonadati</taxon>
        <taxon>Pseudomonadota</taxon>
        <taxon>Alphaproteobacteria</taxon>
        <taxon>Rhodobacterales</taxon>
        <taxon>Paracoccaceae</taxon>
        <taxon>Paracoccus</taxon>
    </lineage>
</organism>
<name>A1B4X1_PARDP</name>
<dbReference type="PROSITE" id="PS51063">
    <property type="entry name" value="HTH_CRP_2"/>
    <property type="match status" value="1"/>
</dbReference>
<dbReference type="EMBL" id="CP000489">
    <property type="protein sequence ID" value="ABL70565.1"/>
    <property type="molecule type" value="Genomic_DNA"/>
</dbReference>
<feature type="domain" description="Cyclic nucleotide-binding" evidence="4">
    <location>
        <begin position="39"/>
        <end position="147"/>
    </location>
</feature>
<dbReference type="Pfam" id="PF13545">
    <property type="entry name" value="HTH_Crp_2"/>
    <property type="match status" value="1"/>
</dbReference>
<dbReference type="STRING" id="318586.Pden_2478"/>
<dbReference type="Gene3D" id="1.10.10.10">
    <property type="entry name" value="Winged helix-like DNA-binding domain superfamily/Winged helix DNA-binding domain"/>
    <property type="match status" value="1"/>
</dbReference>
<evidence type="ECO:0000313" key="6">
    <source>
        <dbReference type="EMBL" id="ABL70565.1"/>
    </source>
</evidence>
<dbReference type="HOGENOM" id="CLU_075053_4_0_5"/>
<sequence length="249" mass="27431">MERTVFSLRAARATLGPRETKDEAPMNAPLPEAVKKSVLLNGLTPEMRDKLLKDAQRRSYREGETIFLQGDPARAVFIVLNGFIKLSRLTPNGSEAVVAILGRNRSFAEAMVLRGTPYPVSAEAISDCTVLQIDGARLRQFLLENQEFAIGLLASTFVHLQGLVDQIERLKAHTGVQRVAQFLADLSDAVAGPAEVRLPYNKRLIAGHLGMQPESLSRAFARLRKHGVEIEADKAMIADIAELRMMAMD</sequence>
<dbReference type="Gene3D" id="2.60.120.10">
    <property type="entry name" value="Jelly Rolls"/>
    <property type="match status" value="1"/>
</dbReference>
<dbReference type="InterPro" id="IPR050397">
    <property type="entry name" value="Env_Response_Regulators"/>
</dbReference>
<dbReference type="GO" id="GO:0005829">
    <property type="term" value="C:cytosol"/>
    <property type="evidence" value="ECO:0007669"/>
    <property type="project" value="TreeGrafter"/>
</dbReference>
<dbReference type="Proteomes" id="UP000000361">
    <property type="component" value="Chromosome 1"/>
</dbReference>
<dbReference type="InterPro" id="IPR012318">
    <property type="entry name" value="HTH_CRP"/>
</dbReference>
<dbReference type="SUPFAM" id="SSF51206">
    <property type="entry name" value="cAMP-binding domain-like"/>
    <property type="match status" value="1"/>
</dbReference>
<evidence type="ECO:0000259" key="4">
    <source>
        <dbReference type="PROSITE" id="PS50042"/>
    </source>
</evidence>
<protein>
    <submittedName>
        <fullName evidence="6">Putative transcriptional regulator, Crp/Fnr family</fullName>
    </submittedName>
</protein>
<accession>A1B4X1</accession>
<dbReference type="SUPFAM" id="SSF46785">
    <property type="entry name" value="Winged helix' DNA-binding domain"/>
    <property type="match status" value="1"/>
</dbReference>
<keyword evidence="3" id="KW-0804">Transcription</keyword>
<dbReference type="PANTHER" id="PTHR24567">
    <property type="entry name" value="CRP FAMILY TRANSCRIPTIONAL REGULATORY PROTEIN"/>
    <property type="match status" value="1"/>
</dbReference>
<keyword evidence="1" id="KW-0805">Transcription regulation</keyword>
<feature type="domain" description="HTH crp-type" evidence="5">
    <location>
        <begin position="173"/>
        <end position="241"/>
    </location>
</feature>
<dbReference type="InterPro" id="IPR014710">
    <property type="entry name" value="RmlC-like_jellyroll"/>
</dbReference>
<keyword evidence="7" id="KW-1185">Reference proteome</keyword>
<dbReference type="Pfam" id="PF00027">
    <property type="entry name" value="cNMP_binding"/>
    <property type="match status" value="1"/>
</dbReference>
<evidence type="ECO:0000256" key="2">
    <source>
        <dbReference type="ARBA" id="ARBA00023125"/>
    </source>
</evidence>
<dbReference type="PROSITE" id="PS50042">
    <property type="entry name" value="CNMP_BINDING_3"/>
    <property type="match status" value="1"/>
</dbReference>
<evidence type="ECO:0000259" key="5">
    <source>
        <dbReference type="PROSITE" id="PS51063"/>
    </source>
</evidence>
<dbReference type="InterPro" id="IPR036388">
    <property type="entry name" value="WH-like_DNA-bd_sf"/>
</dbReference>
<dbReference type="EnsemblBacteria" id="ABL70565">
    <property type="protein sequence ID" value="ABL70565"/>
    <property type="gene ID" value="Pden_2478"/>
</dbReference>
<dbReference type="SMART" id="SM00419">
    <property type="entry name" value="HTH_CRP"/>
    <property type="match status" value="1"/>
</dbReference>
<dbReference type="GO" id="GO:0003677">
    <property type="term" value="F:DNA binding"/>
    <property type="evidence" value="ECO:0007669"/>
    <property type="project" value="UniProtKB-KW"/>
</dbReference>
<dbReference type="PANTHER" id="PTHR24567:SF74">
    <property type="entry name" value="HTH-TYPE TRANSCRIPTIONAL REGULATOR ARCR"/>
    <property type="match status" value="1"/>
</dbReference>
<dbReference type="InterPro" id="IPR018490">
    <property type="entry name" value="cNMP-bd_dom_sf"/>
</dbReference>
<dbReference type="AlphaFoldDB" id="A1B4X1"/>
<dbReference type="InterPro" id="IPR000595">
    <property type="entry name" value="cNMP-bd_dom"/>
</dbReference>
<dbReference type="SMART" id="SM00100">
    <property type="entry name" value="cNMP"/>
    <property type="match status" value="1"/>
</dbReference>
<keyword evidence="2" id="KW-0238">DNA-binding</keyword>
<evidence type="ECO:0000256" key="1">
    <source>
        <dbReference type="ARBA" id="ARBA00023015"/>
    </source>
</evidence>
<proteinExistence type="predicted"/>
<dbReference type="InterPro" id="IPR036390">
    <property type="entry name" value="WH_DNA-bd_sf"/>
</dbReference>
<gene>
    <name evidence="6" type="ordered locus">Pden_2478</name>
</gene>
<evidence type="ECO:0000256" key="3">
    <source>
        <dbReference type="ARBA" id="ARBA00023163"/>
    </source>
</evidence>